<dbReference type="Pfam" id="PF00571">
    <property type="entry name" value="CBS"/>
    <property type="match status" value="1"/>
</dbReference>
<evidence type="ECO:0000259" key="3">
    <source>
        <dbReference type="Pfam" id="PF00571"/>
    </source>
</evidence>
<evidence type="ECO:0000313" key="5">
    <source>
        <dbReference type="Proteomes" id="UP000035740"/>
    </source>
</evidence>
<evidence type="ECO:0000313" key="4">
    <source>
        <dbReference type="EMBL" id="KMS94091.1"/>
    </source>
</evidence>
<dbReference type="Gene3D" id="3.10.580.10">
    <property type="entry name" value="CBS-domain"/>
    <property type="match status" value="1"/>
</dbReference>
<feature type="domain" description="CBS" evidence="3">
    <location>
        <begin position="47"/>
        <end position="100"/>
    </location>
</feature>
<sequence length="184" mass="20648">MQSAPVVSDNGPPGSWVGIIGYHNFLKSFGRDVDKKAFLKSTLKRVAEFSNEPNLGVNDQTTLLDCSSMLRARGTVHRLIVTGHNVTHIISQSDIVRYVHEHINDPALEPIRNITIAASGLGQRKPTTLSSSDTVYHALTTMIQEKVNLNSFRHLLDHTNILLGEMPGYNRPKLRNPRREFQRI</sequence>
<dbReference type="EMBL" id="KQ096214">
    <property type="protein sequence ID" value="KMS94091.1"/>
    <property type="molecule type" value="Genomic_DNA"/>
</dbReference>
<dbReference type="AlphaFoldDB" id="A0A0J8AZF1"/>
<dbReference type="OrthoDB" id="449052at2759"/>
<dbReference type="InterPro" id="IPR046342">
    <property type="entry name" value="CBS_dom_sf"/>
</dbReference>
<organism evidence="4 5">
    <name type="scientific">Beta vulgaris subsp. vulgaris</name>
    <name type="common">Beet</name>
    <dbReference type="NCBI Taxonomy" id="3555"/>
    <lineage>
        <taxon>Eukaryota</taxon>
        <taxon>Viridiplantae</taxon>
        <taxon>Streptophyta</taxon>
        <taxon>Embryophyta</taxon>
        <taxon>Tracheophyta</taxon>
        <taxon>Spermatophyta</taxon>
        <taxon>Magnoliopsida</taxon>
        <taxon>eudicotyledons</taxon>
        <taxon>Gunneridae</taxon>
        <taxon>Pentapetalae</taxon>
        <taxon>Caryophyllales</taxon>
        <taxon>Chenopodiaceae</taxon>
        <taxon>Betoideae</taxon>
        <taxon>Beta</taxon>
    </lineage>
</organism>
<dbReference type="SUPFAM" id="SSF54631">
    <property type="entry name" value="CBS-domain pair"/>
    <property type="match status" value="1"/>
</dbReference>
<proteinExistence type="predicted"/>
<evidence type="ECO:0000256" key="1">
    <source>
        <dbReference type="ARBA" id="ARBA00022737"/>
    </source>
</evidence>
<keyword evidence="1" id="KW-0677">Repeat</keyword>
<evidence type="ECO:0000256" key="2">
    <source>
        <dbReference type="ARBA" id="ARBA00023122"/>
    </source>
</evidence>
<dbReference type="PANTHER" id="PTHR13780">
    <property type="entry name" value="AMP-ACTIVATED PROTEIN KINASE, GAMMA REGULATORY SUBUNIT"/>
    <property type="match status" value="1"/>
</dbReference>
<reference evidence="4 5" key="1">
    <citation type="journal article" date="2014" name="Nature">
        <title>The genome of the recently domesticated crop plant sugar beet (Beta vulgaris).</title>
        <authorList>
            <person name="Dohm J.C."/>
            <person name="Minoche A.E."/>
            <person name="Holtgrawe D."/>
            <person name="Capella-Gutierrez S."/>
            <person name="Zakrzewski F."/>
            <person name="Tafer H."/>
            <person name="Rupp O."/>
            <person name="Sorensen T.R."/>
            <person name="Stracke R."/>
            <person name="Reinhardt R."/>
            <person name="Goesmann A."/>
            <person name="Kraft T."/>
            <person name="Schulz B."/>
            <person name="Stadler P.F."/>
            <person name="Schmidt T."/>
            <person name="Gabaldon T."/>
            <person name="Lehrach H."/>
            <person name="Weisshaar B."/>
            <person name="Himmelbauer H."/>
        </authorList>
    </citation>
    <scope>NUCLEOTIDE SEQUENCE [LARGE SCALE GENOMIC DNA]</scope>
    <source>
        <tissue evidence="4">Taproot</tissue>
    </source>
</reference>
<dbReference type="Gramene" id="KMS94091">
    <property type="protein sequence ID" value="KMS94091"/>
    <property type="gene ID" value="BVRB_024890"/>
</dbReference>
<keyword evidence="2" id="KW-0129">CBS domain</keyword>
<name>A0A0J8AZF1_BETVV</name>
<accession>A0A0J8AZF1</accession>
<dbReference type="InterPro" id="IPR050511">
    <property type="entry name" value="AMPK_gamma/SDS23_families"/>
</dbReference>
<gene>
    <name evidence="4" type="ORF">BVRB_024890</name>
</gene>
<dbReference type="Proteomes" id="UP000035740">
    <property type="component" value="Unassembled WGS sequence"/>
</dbReference>
<protein>
    <recommendedName>
        <fullName evidence="3">CBS domain-containing protein</fullName>
    </recommendedName>
</protein>
<dbReference type="InterPro" id="IPR000644">
    <property type="entry name" value="CBS_dom"/>
</dbReference>
<keyword evidence="5" id="KW-1185">Reference proteome</keyword>